<dbReference type="PANTHER" id="PTHR45586">
    <property type="entry name" value="TPR REPEAT-CONTAINING PROTEIN PA4667"/>
    <property type="match status" value="1"/>
</dbReference>
<reference evidence="4 5" key="1">
    <citation type="submission" date="2024-09" db="EMBL/GenBank/DDBJ databases">
        <title>Laminarin stimulates single cell rates of sulfate reduction while oxygen inhibits transcriptomic activity in coastal marine sediment.</title>
        <authorList>
            <person name="Lindsay M."/>
            <person name="Orcutt B."/>
            <person name="Emerson D."/>
            <person name="Stepanauskas R."/>
            <person name="D'Angelo T."/>
        </authorList>
    </citation>
    <scope>NUCLEOTIDE SEQUENCE [LARGE SCALE GENOMIC DNA]</scope>
    <source>
        <strain evidence="4">SAG AM-311-K15</strain>
    </source>
</reference>
<evidence type="ECO:0000256" key="3">
    <source>
        <dbReference type="PROSITE-ProRule" id="PRU00339"/>
    </source>
</evidence>
<evidence type="ECO:0000313" key="5">
    <source>
        <dbReference type="Proteomes" id="UP001594351"/>
    </source>
</evidence>
<dbReference type="InterPro" id="IPR008969">
    <property type="entry name" value="CarboxyPept-like_regulatory"/>
</dbReference>
<dbReference type="EMBL" id="JBHPBY010000019">
    <property type="protein sequence ID" value="MFC1849077.1"/>
    <property type="molecule type" value="Genomic_DNA"/>
</dbReference>
<evidence type="ECO:0000256" key="1">
    <source>
        <dbReference type="ARBA" id="ARBA00022737"/>
    </source>
</evidence>
<dbReference type="InterPro" id="IPR019734">
    <property type="entry name" value="TPR_rpt"/>
</dbReference>
<dbReference type="InterPro" id="IPR011990">
    <property type="entry name" value="TPR-like_helical_dom_sf"/>
</dbReference>
<comment type="caution">
    <text evidence="4">The sequence shown here is derived from an EMBL/GenBank/DDBJ whole genome shotgun (WGS) entry which is preliminary data.</text>
</comment>
<accession>A0ABV6YS89</accession>
<keyword evidence="2 3" id="KW-0802">TPR repeat</keyword>
<dbReference type="Pfam" id="PF13432">
    <property type="entry name" value="TPR_16"/>
    <property type="match status" value="1"/>
</dbReference>
<sequence length="328" mass="37412">MKGYRTLILGLIIFCLLFAFYLTPVTAGTRGKLRGSVTGSDGKPIPDVDITVQSLRVANEEYKFKSKEDGTFMYMGMKPYKYKISFEKKGYQTYIEPEFKMRIDIWVELHVKMFTFDELRAKAIDDMPPEQKANLLFNQAVDLYETGDIDGTIEKLKGSIENNPDLLKAYELLGMIYYTKKKDMAQSKTTFEGAIAIDADSVVSYEILGAIAHQNGDEPKATEYWQKYFELGGDNGVVAENLAVLFLKKNDNENARKYLEKGIAGESEDYAPLYRRLGDVCMRQNDFEAAVKYYNKYLELKPDASDKALVMNFIKALEKAVQKTKEKK</sequence>
<feature type="repeat" description="TPR" evidence="3">
    <location>
        <begin position="271"/>
        <end position="304"/>
    </location>
</feature>
<dbReference type="PROSITE" id="PS50005">
    <property type="entry name" value="TPR"/>
    <property type="match status" value="1"/>
</dbReference>
<dbReference type="Proteomes" id="UP001594351">
    <property type="component" value="Unassembled WGS sequence"/>
</dbReference>
<dbReference type="SMART" id="SM00028">
    <property type="entry name" value="TPR"/>
    <property type="match status" value="5"/>
</dbReference>
<dbReference type="PROSITE" id="PS50293">
    <property type="entry name" value="TPR_REGION"/>
    <property type="match status" value="1"/>
</dbReference>
<organism evidence="4 5">
    <name type="scientific">candidate division CSSED10-310 bacterium</name>
    <dbReference type="NCBI Taxonomy" id="2855610"/>
    <lineage>
        <taxon>Bacteria</taxon>
        <taxon>Bacteria division CSSED10-310</taxon>
    </lineage>
</organism>
<evidence type="ECO:0000256" key="2">
    <source>
        <dbReference type="ARBA" id="ARBA00022803"/>
    </source>
</evidence>
<gene>
    <name evidence="4" type="ORF">ACFL27_02610</name>
</gene>
<keyword evidence="1" id="KW-0677">Repeat</keyword>
<keyword evidence="5" id="KW-1185">Reference proteome</keyword>
<dbReference type="SUPFAM" id="SSF48452">
    <property type="entry name" value="TPR-like"/>
    <property type="match status" value="1"/>
</dbReference>
<evidence type="ECO:0000313" key="4">
    <source>
        <dbReference type="EMBL" id="MFC1849077.1"/>
    </source>
</evidence>
<name>A0ABV6YS89_UNCC1</name>
<proteinExistence type="predicted"/>
<dbReference type="Pfam" id="PF13620">
    <property type="entry name" value="CarboxypepD_reg"/>
    <property type="match status" value="1"/>
</dbReference>
<dbReference type="Gene3D" id="1.25.40.10">
    <property type="entry name" value="Tetratricopeptide repeat domain"/>
    <property type="match status" value="1"/>
</dbReference>
<protein>
    <submittedName>
        <fullName evidence="4">Tetratricopeptide repeat protein</fullName>
    </submittedName>
</protein>
<dbReference type="Pfam" id="PF13181">
    <property type="entry name" value="TPR_8"/>
    <property type="match status" value="1"/>
</dbReference>
<dbReference type="PANTHER" id="PTHR45586:SF1">
    <property type="entry name" value="LIPOPOLYSACCHARIDE ASSEMBLY PROTEIN B"/>
    <property type="match status" value="1"/>
</dbReference>
<dbReference type="Gene3D" id="2.60.40.1120">
    <property type="entry name" value="Carboxypeptidase-like, regulatory domain"/>
    <property type="match status" value="1"/>
</dbReference>
<dbReference type="SUPFAM" id="SSF49464">
    <property type="entry name" value="Carboxypeptidase regulatory domain-like"/>
    <property type="match status" value="1"/>
</dbReference>
<dbReference type="InterPro" id="IPR051012">
    <property type="entry name" value="CellSynth/LPSAsmb/PSIAsmb"/>
</dbReference>